<dbReference type="Proteomes" id="UP001596166">
    <property type="component" value="Unassembled WGS sequence"/>
</dbReference>
<sequence length="131" mass="15266">MWSNIEHEKPDGKKERRTVDNETGAYIRFVAQRPDQVTVMMIVWGKWVVGFDTIGKMENVGVSGRERVDVSVIAFPAISSERFYEIEANFPSEKKDQERIIELTNDGLKMFGSIYNGHDKPENYYNIHWHI</sequence>
<name>A0ABW0GHM3_9PROT</name>
<protein>
    <submittedName>
        <fullName evidence="1">Uncharacterized protein</fullName>
    </submittedName>
</protein>
<gene>
    <name evidence="1" type="ORF">ACFPMG_32070</name>
</gene>
<keyword evidence="2" id="KW-1185">Reference proteome</keyword>
<evidence type="ECO:0000313" key="2">
    <source>
        <dbReference type="Proteomes" id="UP001596166"/>
    </source>
</evidence>
<accession>A0ABW0GHM3</accession>
<organism evidence="1 2">
    <name type="scientific">Azospirillum himalayense</name>
    <dbReference type="NCBI Taxonomy" id="654847"/>
    <lineage>
        <taxon>Bacteria</taxon>
        <taxon>Pseudomonadati</taxon>
        <taxon>Pseudomonadota</taxon>
        <taxon>Alphaproteobacteria</taxon>
        <taxon>Rhodospirillales</taxon>
        <taxon>Azospirillaceae</taxon>
        <taxon>Azospirillum</taxon>
    </lineage>
</organism>
<reference evidence="2" key="1">
    <citation type="journal article" date="2019" name="Int. J. Syst. Evol. Microbiol.">
        <title>The Global Catalogue of Microorganisms (GCM) 10K type strain sequencing project: providing services to taxonomists for standard genome sequencing and annotation.</title>
        <authorList>
            <consortium name="The Broad Institute Genomics Platform"/>
            <consortium name="The Broad Institute Genome Sequencing Center for Infectious Disease"/>
            <person name="Wu L."/>
            <person name="Ma J."/>
        </authorList>
    </citation>
    <scope>NUCLEOTIDE SEQUENCE [LARGE SCALE GENOMIC DNA]</scope>
    <source>
        <strain evidence="2">CCUG 58760</strain>
    </source>
</reference>
<evidence type="ECO:0000313" key="1">
    <source>
        <dbReference type="EMBL" id="MFC5359643.1"/>
    </source>
</evidence>
<proteinExistence type="predicted"/>
<dbReference type="RefSeq" id="WP_376999836.1">
    <property type="nucleotide sequence ID" value="NZ_JBHSLC010000118.1"/>
</dbReference>
<comment type="caution">
    <text evidence="1">The sequence shown here is derived from an EMBL/GenBank/DDBJ whole genome shotgun (WGS) entry which is preliminary data.</text>
</comment>
<dbReference type="EMBL" id="JBHSLC010000118">
    <property type="protein sequence ID" value="MFC5359643.1"/>
    <property type="molecule type" value="Genomic_DNA"/>
</dbReference>